<dbReference type="EMBL" id="JAIKTU010000006">
    <property type="protein sequence ID" value="MBY0755625.1"/>
    <property type="molecule type" value="Genomic_DNA"/>
</dbReference>
<comment type="caution">
    <text evidence="1">The sequence shown here is derived from an EMBL/GenBank/DDBJ whole genome shotgun (WGS) entry which is preliminary data.</text>
</comment>
<gene>
    <name evidence="1" type="ORF">K5V21_09145</name>
</gene>
<accession>A0ABS7KXT3</accession>
<name>A0ABS7KXT3_CLOSR</name>
<dbReference type="SUPFAM" id="SSF57938">
    <property type="entry name" value="DnaJ/Hsp40 cysteine-rich domain"/>
    <property type="match status" value="1"/>
</dbReference>
<reference evidence="1 2" key="1">
    <citation type="journal article" date="2021" name="Cell Host Microbe">
        <title>in vivo commensal control of Clostridioides difficile virulence.</title>
        <authorList>
            <person name="Girinathan B.P."/>
            <person name="Dibenedetto N."/>
            <person name="Worley J.N."/>
            <person name="Peltier J."/>
            <person name="Arrieta-Ortiz M.L."/>
            <person name="Rupa Christinal Immanuel S."/>
            <person name="Lavin R."/>
            <person name="Delaney M.L."/>
            <person name="Cummins C."/>
            <person name="Hoffmann M."/>
            <person name="Luo Y."/>
            <person name="Gonzalez-Escalona N."/>
            <person name="Allard M."/>
            <person name="Onderdonk A.B."/>
            <person name="Gerber G.K."/>
            <person name="Sonenshein A.L."/>
            <person name="Baliga N."/>
            <person name="Dupuy B."/>
            <person name="Bry L."/>
        </authorList>
    </citation>
    <scope>NUCLEOTIDE SEQUENCE [LARGE SCALE GENOMIC DNA]</scope>
    <source>
        <strain evidence="1 2">DSM 599</strain>
    </source>
</reference>
<keyword evidence="2" id="KW-1185">Reference proteome</keyword>
<organism evidence="1 2">
    <name type="scientific">Clostridium sardiniense</name>
    <name type="common">Clostridium absonum</name>
    <dbReference type="NCBI Taxonomy" id="29369"/>
    <lineage>
        <taxon>Bacteria</taxon>
        <taxon>Bacillati</taxon>
        <taxon>Bacillota</taxon>
        <taxon>Clostridia</taxon>
        <taxon>Eubacteriales</taxon>
        <taxon>Clostridiaceae</taxon>
        <taxon>Clostridium</taxon>
    </lineage>
</organism>
<protein>
    <submittedName>
        <fullName evidence="1">Uncharacterized protein</fullName>
    </submittedName>
</protein>
<sequence>MKINNCILCKGKGVIECECIEFFNKLDNCPVCNGEGEHYCPICSSSNLSD</sequence>
<dbReference type="InterPro" id="IPR036410">
    <property type="entry name" value="HSP_DnaJ_Cys-rich_dom_sf"/>
</dbReference>
<evidence type="ECO:0000313" key="2">
    <source>
        <dbReference type="Proteomes" id="UP001299068"/>
    </source>
</evidence>
<dbReference type="RefSeq" id="WP_204596838.1">
    <property type="nucleotide sequence ID" value="NZ_JAFBDA010000048.1"/>
</dbReference>
<proteinExistence type="predicted"/>
<evidence type="ECO:0000313" key="1">
    <source>
        <dbReference type="EMBL" id="MBY0755625.1"/>
    </source>
</evidence>
<dbReference type="Gene3D" id="2.10.230.10">
    <property type="entry name" value="Heat shock protein DnaJ, cysteine-rich domain"/>
    <property type="match status" value="1"/>
</dbReference>
<dbReference type="Proteomes" id="UP001299068">
    <property type="component" value="Unassembled WGS sequence"/>
</dbReference>